<evidence type="ECO:0000256" key="2">
    <source>
        <dbReference type="ARBA" id="ARBA00022475"/>
    </source>
</evidence>
<dbReference type="GO" id="GO:0005436">
    <property type="term" value="F:sodium:phosphate symporter activity"/>
    <property type="evidence" value="ECO:0007669"/>
    <property type="project" value="InterPro"/>
</dbReference>
<dbReference type="STRING" id="588602.SAMN04487991_1158"/>
<feature type="transmembrane region" description="Helical" evidence="6">
    <location>
        <begin position="6"/>
        <end position="23"/>
    </location>
</feature>
<evidence type="ECO:0000256" key="3">
    <source>
        <dbReference type="ARBA" id="ARBA00022692"/>
    </source>
</evidence>
<dbReference type="PANTHER" id="PTHR10010:SF46">
    <property type="entry name" value="SODIUM-DEPENDENT PHOSPHATE TRANSPORT PROTEIN 2B"/>
    <property type="match status" value="1"/>
</dbReference>
<name>A0A1I3LWH0_9RHOB</name>
<dbReference type="Proteomes" id="UP000199630">
    <property type="component" value="Unassembled WGS sequence"/>
</dbReference>
<feature type="transmembrane region" description="Helical" evidence="6">
    <location>
        <begin position="173"/>
        <end position="194"/>
    </location>
</feature>
<proteinExistence type="predicted"/>
<feature type="transmembrane region" description="Helical" evidence="6">
    <location>
        <begin position="248"/>
        <end position="274"/>
    </location>
</feature>
<organism evidence="7 8">
    <name type="scientific">Celeribacter neptunius</name>
    <dbReference type="NCBI Taxonomy" id="588602"/>
    <lineage>
        <taxon>Bacteria</taxon>
        <taxon>Pseudomonadati</taxon>
        <taxon>Pseudomonadota</taxon>
        <taxon>Alphaproteobacteria</taxon>
        <taxon>Rhodobacterales</taxon>
        <taxon>Roseobacteraceae</taxon>
        <taxon>Celeribacter</taxon>
    </lineage>
</organism>
<dbReference type="NCBIfam" id="NF037997">
    <property type="entry name" value="Na_Pi_symport"/>
    <property type="match status" value="1"/>
</dbReference>
<evidence type="ECO:0000256" key="5">
    <source>
        <dbReference type="ARBA" id="ARBA00023136"/>
    </source>
</evidence>
<keyword evidence="2" id="KW-1003">Cell membrane</keyword>
<dbReference type="EMBL" id="FORH01000001">
    <property type="protein sequence ID" value="SFI88855.1"/>
    <property type="molecule type" value="Genomic_DNA"/>
</dbReference>
<dbReference type="PANTHER" id="PTHR10010">
    <property type="entry name" value="SOLUTE CARRIER FAMILY 34 SODIUM PHOSPHATE , MEMBER 2-RELATED"/>
    <property type="match status" value="1"/>
</dbReference>
<accession>A0A1I3LWH0</accession>
<keyword evidence="5 6" id="KW-0472">Membrane</keyword>
<keyword evidence="4 6" id="KW-1133">Transmembrane helix</keyword>
<dbReference type="GO" id="GO:0044341">
    <property type="term" value="P:sodium-dependent phosphate transport"/>
    <property type="evidence" value="ECO:0007669"/>
    <property type="project" value="InterPro"/>
</dbReference>
<gene>
    <name evidence="7" type="ORF">SAMN04487991_1158</name>
</gene>
<evidence type="ECO:0000313" key="8">
    <source>
        <dbReference type="Proteomes" id="UP000199630"/>
    </source>
</evidence>
<comment type="subcellular location">
    <subcellularLocation>
        <location evidence="1">Cell membrane</location>
        <topology evidence="1">Multi-pass membrane protein</topology>
    </subcellularLocation>
</comment>
<dbReference type="Pfam" id="PF02690">
    <property type="entry name" value="Na_Pi_cotrans"/>
    <property type="match status" value="2"/>
</dbReference>
<evidence type="ECO:0000256" key="4">
    <source>
        <dbReference type="ARBA" id="ARBA00022989"/>
    </source>
</evidence>
<sequence length="538" mass="57817">MFVNIVNALGGVGLFLFGMIWLTDGLKELAGPALRRALARFTRTPLSGAMTGAVSTALIQSSSATTVTAVGFVSAGLLSFPQALGIIFGANIGTTATGWITAILGFKLDLGEISLPLIFLGALARMFGGPRLRSAGMALAGFALLFLGIEVMKSSLAGFEGLITPADFPQDSLLGRLALILLGALITILTQSSSAGVATALALLGAGAINLPQAMAMVIGMDVGTTVTAALASLGGSVAARRTGLSHVIYNLLTGVMAFFLLTPYSALIALPGLQLDPQIALVAFHSSFNILGVVLILPFTRPFARLVTVLVRDKGSALTAALGKELLSDPALAFETANRTLERLVRAQFADLALRVRDPEPSRTDEARLRSLREALSELRGFIDAIPQGKDDAARAAQRASMLHILDHLDRLHFRCMQDDPIAELGKEHRLRRLSRVLADVAARCETEDGLTATESRLKKLRRLMRRQREIYRIDTMSRAARSGMPAEALSLRLEAMRWLHRVSYHLWRISFHMVKLQEGRAPASPHREAAMDVLTD</sequence>
<evidence type="ECO:0000313" key="7">
    <source>
        <dbReference type="EMBL" id="SFI88855.1"/>
    </source>
</evidence>
<evidence type="ECO:0000256" key="6">
    <source>
        <dbReference type="SAM" id="Phobius"/>
    </source>
</evidence>
<evidence type="ECO:0000256" key="1">
    <source>
        <dbReference type="ARBA" id="ARBA00004651"/>
    </source>
</evidence>
<feature type="transmembrane region" description="Helical" evidence="6">
    <location>
        <begin position="83"/>
        <end position="106"/>
    </location>
</feature>
<reference evidence="8" key="1">
    <citation type="submission" date="2016-10" db="EMBL/GenBank/DDBJ databases">
        <authorList>
            <person name="Varghese N."/>
            <person name="Submissions S."/>
        </authorList>
    </citation>
    <scope>NUCLEOTIDE SEQUENCE [LARGE SCALE GENOMIC DNA]</scope>
    <source>
        <strain evidence="8">DSM 26471</strain>
    </source>
</reference>
<protein>
    <submittedName>
        <fullName evidence="7">Phosphate:Na+ symporter</fullName>
    </submittedName>
</protein>
<keyword evidence="3 6" id="KW-0812">Transmembrane</keyword>
<feature type="transmembrane region" description="Helical" evidence="6">
    <location>
        <begin position="280"/>
        <end position="300"/>
    </location>
</feature>
<keyword evidence="8" id="KW-1185">Reference proteome</keyword>
<feature type="transmembrane region" description="Helical" evidence="6">
    <location>
        <begin position="214"/>
        <end position="236"/>
    </location>
</feature>
<dbReference type="InterPro" id="IPR003841">
    <property type="entry name" value="Na/Pi_transpt"/>
</dbReference>
<dbReference type="GO" id="GO:0005886">
    <property type="term" value="C:plasma membrane"/>
    <property type="evidence" value="ECO:0007669"/>
    <property type="project" value="UniProtKB-SubCell"/>
</dbReference>
<dbReference type="AlphaFoldDB" id="A0A1I3LWH0"/>
<dbReference type="RefSeq" id="WP_177213030.1">
    <property type="nucleotide sequence ID" value="NZ_FORH01000001.1"/>
</dbReference>
<feature type="transmembrane region" description="Helical" evidence="6">
    <location>
        <begin position="134"/>
        <end position="152"/>
    </location>
</feature>